<gene>
    <name evidence="10" type="primary">coxN</name>
    <name evidence="10" type="ORF">Mal48_36120</name>
</gene>
<evidence type="ECO:0000256" key="6">
    <source>
        <dbReference type="RuleBase" id="RU000370"/>
    </source>
</evidence>
<feature type="region of interest" description="Disordered" evidence="7">
    <location>
        <begin position="585"/>
        <end position="617"/>
    </location>
</feature>
<dbReference type="RefSeq" id="WP_145202166.1">
    <property type="nucleotide sequence ID" value="NZ_CP036267.1"/>
</dbReference>
<feature type="transmembrane region" description="Helical" evidence="8">
    <location>
        <begin position="100"/>
        <end position="125"/>
    </location>
</feature>
<dbReference type="InterPro" id="IPR036927">
    <property type="entry name" value="Cyt_c_oxase-like_su1_sf"/>
</dbReference>
<keyword evidence="11" id="KW-1185">Reference proteome</keyword>
<comment type="similarity">
    <text evidence="6">Belongs to the heme-copper respiratory oxidase family.</text>
</comment>
<keyword evidence="6" id="KW-0408">Iron</keyword>
<evidence type="ECO:0000256" key="8">
    <source>
        <dbReference type="SAM" id="Phobius"/>
    </source>
</evidence>
<feature type="transmembrane region" description="Helical" evidence="8">
    <location>
        <begin position="397"/>
        <end position="420"/>
    </location>
</feature>
<feature type="transmembrane region" description="Helical" evidence="8">
    <location>
        <begin position="304"/>
        <end position="323"/>
    </location>
</feature>
<organism evidence="10 11">
    <name type="scientific">Thalassoglobus polymorphus</name>
    <dbReference type="NCBI Taxonomy" id="2527994"/>
    <lineage>
        <taxon>Bacteria</taxon>
        <taxon>Pseudomonadati</taxon>
        <taxon>Planctomycetota</taxon>
        <taxon>Planctomycetia</taxon>
        <taxon>Planctomycetales</taxon>
        <taxon>Planctomycetaceae</taxon>
        <taxon>Thalassoglobus</taxon>
    </lineage>
</organism>
<dbReference type="GO" id="GO:0016020">
    <property type="term" value="C:membrane"/>
    <property type="evidence" value="ECO:0007669"/>
    <property type="project" value="UniProtKB-SubCell"/>
</dbReference>
<dbReference type="PANTHER" id="PTHR10422:SF18">
    <property type="entry name" value="CYTOCHROME C OXIDASE SUBUNIT 1"/>
    <property type="match status" value="1"/>
</dbReference>
<dbReference type="GO" id="GO:0020037">
    <property type="term" value="F:heme binding"/>
    <property type="evidence" value="ECO:0007669"/>
    <property type="project" value="InterPro"/>
</dbReference>
<evidence type="ECO:0000259" key="9">
    <source>
        <dbReference type="PROSITE" id="PS50855"/>
    </source>
</evidence>
<keyword evidence="4 8" id="KW-1133">Transmembrane helix</keyword>
<feature type="transmembrane region" description="Helical" evidence="8">
    <location>
        <begin position="432"/>
        <end position="454"/>
    </location>
</feature>
<comment type="subcellular location">
    <subcellularLocation>
        <location evidence="1">Membrane</location>
        <topology evidence="1">Multi-pass membrane protein</topology>
    </subcellularLocation>
</comment>
<name>A0A517QRV8_9PLAN</name>
<keyword evidence="6" id="KW-0249">Electron transport</keyword>
<dbReference type="InterPro" id="IPR023616">
    <property type="entry name" value="Cyt_c_oxase-like_su1_dom"/>
</dbReference>
<evidence type="ECO:0000256" key="3">
    <source>
        <dbReference type="ARBA" id="ARBA00022692"/>
    </source>
</evidence>
<keyword evidence="6" id="KW-0479">Metal-binding</keyword>
<evidence type="ECO:0000256" key="5">
    <source>
        <dbReference type="ARBA" id="ARBA00023136"/>
    </source>
</evidence>
<dbReference type="Proteomes" id="UP000315724">
    <property type="component" value="Chromosome"/>
</dbReference>
<dbReference type="InterPro" id="IPR023615">
    <property type="entry name" value="Cyt_c_Oxase_su1_BS"/>
</dbReference>
<dbReference type="Pfam" id="PF00115">
    <property type="entry name" value="COX1"/>
    <property type="match status" value="1"/>
</dbReference>
<dbReference type="GO" id="GO:0009060">
    <property type="term" value="P:aerobic respiration"/>
    <property type="evidence" value="ECO:0007669"/>
    <property type="project" value="InterPro"/>
</dbReference>
<feature type="domain" description="Cytochrome oxidase subunit I profile" evidence="9">
    <location>
        <begin position="30"/>
        <end position="577"/>
    </location>
</feature>
<evidence type="ECO:0000256" key="4">
    <source>
        <dbReference type="ARBA" id="ARBA00022989"/>
    </source>
</evidence>
<dbReference type="Gene3D" id="1.20.210.10">
    <property type="entry name" value="Cytochrome c oxidase-like, subunit I domain"/>
    <property type="match status" value="1"/>
</dbReference>
<keyword evidence="10" id="KW-0560">Oxidoreductase</keyword>
<feature type="transmembrane region" description="Helical" evidence="8">
    <location>
        <begin position="195"/>
        <end position="215"/>
    </location>
</feature>
<dbReference type="OrthoDB" id="9759913at2"/>
<feature type="transmembrane region" description="Helical" evidence="8">
    <location>
        <begin position="518"/>
        <end position="540"/>
    </location>
</feature>
<dbReference type="KEGG" id="tpol:Mal48_36120"/>
<dbReference type="GO" id="GO:0022904">
    <property type="term" value="P:respiratory electron transport chain"/>
    <property type="evidence" value="ECO:0007669"/>
    <property type="project" value="TreeGrafter"/>
</dbReference>
<keyword evidence="6" id="KW-0813">Transport</keyword>
<sequence>MSSVAATADSAGHDHDHGHHAHVDDHLALLKAVPFWSTDHKVIGIQFLLTTLVMMMVGGALALGVRWQLAFPWENMPIIGAFFPASAGGQVTPEFYTMLFTMHATVMIFLVIIPVLAGAFGNFLIPLMIGADDMAFPLLNALSFWVMLPAIFFFGMSFVWNDGWGPNAGPGAGWTSYPALSAIKAAAPGSGWAQFWWLMGVTCVGFSSMMGSINYMTTIINMRAPGMTLLRMPLTIWGMFITAVLQAFALPVLTAAGFMLVADRTLGTCFFIPSGLVVNNAAPTVGGGQTLLWQHLFWFYSHPAVYIMVLPAMGMVSDMLACMSRKPIFGYKPMVYSLAAIAGLGFIVWGHHMFISGMNPALGMTFMISTIMIALPSAVKVFNWIGTIWGGKPEFNVIFLNCVAFVSMFIVGGLSGIFMAAVPVDIYIHDTYFIVAHFHYVLFGSTLFAVFGAIHFWYPKMFGRFMSEGWGKLHFFLTFIGFNGTFFPMHLLGVAGMPRRYADPYLYPYLEHLLPLNQFMTVSAAVMGFAQFILIGNFIFSLFSSRKAGRNPWNANGLEWHAPSPPGHGNFDIPAVVYRGPYEYSSPEHDSDYWPQAEVPKPVVEHESETTPKIAPA</sequence>
<protein>
    <submittedName>
        <fullName evidence="10">Alternative cytochrome c oxidase subunit 1</fullName>
        <ecNumber evidence="10">1.9.3.1</ecNumber>
    </submittedName>
</protein>
<dbReference type="AlphaFoldDB" id="A0A517QRV8"/>
<dbReference type="GO" id="GO:0015990">
    <property type="term" value="P:electron transport coupled proton transport"/>
    <property type="evidence" value="ECO:0007669"/>
    <property type="project" value="TreeGrafter"/>
</dbReference>
<dbReference type="GO" id="GO:0016491">
    <property type="term" value="F:oxidoreductase activity"/>
    <property type="evidence" value="ECO:0007669"/>
    <property type="project" value="UniProtKB-KW"/>
</dbReference>
<dbReference type="SUPFAM" id="SSF81442">
    <property type="entry name" value="Cytochrome c oxidase subunit I-like"/>
    <property type="match status" value="1"/>
</dbReference>
<feature type="transmembrane region" description="Helical" evidence="8">
    <location>
        <begin position="475"/>
        <end position="498"/>
    </location>
</feature>
<proteinExistence type="inferred from homology"/>
<keyword evidence="5 8" id="KW-0472">Membrane</keyword>
<evidence type="ECO:0000313" key="11">
    <source>
        <dbReference type="Proteomes" id="UP000315724"/>
    </source>
</evidence>
<feature type="transmembrane region" description="Helical" evidence="8">
    <location>
        <begin position="236"/>
        <end position="261"/>
    </location>
</feature>
<feature type="transmembrane region" description="Helical" evidence="8">
    <location>
        <begin position="335"/>
        <end position="355"/>
    </location>
</feature>
<keyword evidence="2 6" id="KW-0679">Respiratory chain</keyword>
<dbReference type="EMBL" id="CP036267">
    <property type="protein sequence ID" value="QDT34352.1"/>
    <property type="molecule type" value="Genomic_DNA"/>
</dbReference>
<reference evidence="10 11" key="1">
    <citation type="submission" date="2019-02" db="EMBL/GenBank/DDBJ databases">
        <title>Deep-cultivation of Planctomycetes and their phenomic and genomic characterization uncovers novel biology.</title>
        <authorList>
            <person name="Wiegand S."/>
            <person name="Jogler M."/>
            <person name="Boedeker C."/>
            <person name="Pinto D."/>
            <person name="Vollmers J."/>
            <person name="Rivas-Marin E."/>
            <person name="Kohn T."/>
            <person name="Peeters S.H."/>
            <person name="Heuer A."/>
            <person name="Rast P."/>
            <person name="Oberbeckmann S."/>
            <person name="Bunk B."/>
            <person name="Jeske O."/>
            <person name="Meyerdierks A."/>
            <person name="Storesund J.E."/>
            <person name="Kallscheuer N."/>
            <person name="Luecker S."/>
            <person name="Lage O.M."/>
            <person name="Pohl T."/>
            <person name="Merkel B.J."/>
            <person name="Hornburger P."/>
            <person name="Mueller R.-W."/>
            <person name="Bruemmer F."/>
            <person name="Labrenz M."/>
            <person name="Spormann A.M."/>
            <person name="Op den Camp H."/>
            <person name="Overmann J."/>
            <person name="Amann R."/>
            <person name="Jetten M.S.M."/>
            <person name="Mascher T."/>
            <person name="Medema M.H."/>
            <person name="Devos D.P."/>
            <person name="Kaster A.-K."/>
            <person name="Ovreas L."/>
            <person name="Rohde M."/>
            <person name="Galperin M.Y."/>
            <person name="Jogler C."/>
        </authorList>
    </citation>
    <scope>NUCLEOTIDE SEQUENCE [LARGE SCALE GENOMIC DNA]</scope>
    <source>
        <strain evidence="10 11">Mal48</strain>
    </source>
</reference>
<evidence type="ECO:0000256" key="7">
    <source>
        <dbReference type="SAM" id="MobiDB-lite"/>
    </source>
</evidence>
<accession>A0A517QRV8</accession>
<feature type="transmembrane region" description="Helical" evidence="8">
    <location>
        <begin position="137"/>
        <end position="160"/>
    </location>
</feature>
<evidence type="ECO:0000256" key="2">
    <source>
        <dbReference type="ARBA" id="ARBA00022660"/>
    </source>
</evidence>
<dbReference type="PANTHER" id="PTHR10422">
    <property type="entry name" value="CYTOCHROME C OXIDASE SUBUNIT 1"/>
    <property type="match status" value="1"/>
</dbReference>
<evidence type="ECO:0000313" key="10">
    <source>
        <dbReference type="EMBL" id="QDT34352.1"/>
    </source>
</evidence>
<feature type="transmembrane region" description="Helical" evidence="8">
    <location>
        <begin position="361"/>
        <end position="385"/>
    </location>
</feature>
<keyword evidence="3 6" id="KW-0812">Transmembrane</keyword>
<dbReference type="GO" id="GO:0004129">
    <property type="term" value="F:cytochrome-c oxidase activity"/>
    <property type="evidence" value="ECO:0007669"/>
    <property type="project" value="InterPro"/>
</dbReference>
<feature type="transmembrane region" description="Helical" evidence="8">
    <location>
        <begin position="47"/>
        <end position="67"/>
    </location>
</feature>
<keyword evidence="6" id="KW-0349">Heme</keyword>
<evidence type="ECO:0000256" key="1">
    <source>
        <dbReference type="ARBA" id="ARBA00004141"/>
    </source>
</evidence>
<dbReference type="PROSITE" id="PS00077">
    <property type="entry name" value="COX1_CUB"/>
    <property type="match status" value="1"/>
</dbReference>
<dbReference type="PRINTS" id="PR01165">
    <property type="entry name" value="CYCOXIDASEI"/>
</dbReference>
<dbReference type="InterPro" id="IPR000883">
    <property type="entry name" value="Cyt_C_Oxase_1"/>
</dbReference>
<dbReference type="EC" id="1.9.3.1" evidence="10"/>
<dbReference type="PROSITE" id="PS50855">
    <property type="entry name" value="COX1"/>
    <property type="match status" value="1"/>
</dbReference>